<organism evidence="1 2">
    <name type="scientific">Latilactobacillus sakei subsp. sakei (strain 23K)</name>
    <name type="common">Lactobacillus sakei subsp. sakei</name>
    <dbReference type="NCBI Taxonomy" id="314315"/>
    <lineage>
        <taxon>Bacteria</taxon>
        <taxon>Bacillati</taxon>
        <taxon>Bacillota</taxon>
        <taxon>Bacilli</taxon>
        <taxon>Lactobacillales</taxon>
        <taxon>Lactobacillaceae</taxon>
        <taxon>Latilactobacillus</taxon>
    </lineage>
</organism>
<dbReference type="KEGG" id="lsa:LCA_0267"/>
<reference evidence="2" key="1">
    <citation type="journal article" date="2005" name="Nat. Biotechnol.">
        <title>The complete genome sequence of the meat-borne lactic acid bacterium Lactobacillus sakei 23K.</title>
        <authorList>
            <person name="Chaillou S."/>
            <person name="Champomier-Verges M.-C."/>
            <person name="Cornet M."/>
            <person name="Crutz-Le Coq A.-M."/>
            <person name="Dudez A.-M."/>
            <person name="Martin V."/>
            <person name="Beaufils S."/>
            <person name="Darbon-Rongere E."/>
            <person name="Bossy R."/>
            <person name="Loux V."/>
            <person name="Zagorec M."/>
        </authorList>
    </citation>
    <scope>NUCLEOTIDE SEQUENCE [LARGE SCALE GENOMIC DNA]</scope>
    <source>
        <strain evidence="2">23K</strain>
    </source>
</reference>
<name>Q38Z08_LATSS</name>
<evidence type="ECO:0000313" key="1">
    <source>
        <dbReference type="EMBL" id="CAI54569.1"/>
    </source>
</evidence>
<accession>Q38Z08</accession>
<gene>
    <name evidence="1" type="ordered locus">LCA_0267</name>
</gene>
<dbReference type="HOGENOM" id="CLU_3434998_0_0_9"/>
<sequence length="14" mass="1564">MSYSQFIQSATVSD</sequence>
<dbReference type="Proteomes" id="UP000002707">
    <property type="component" value="Chromosome"/>
</dbReference>
<proteinExistence type="predicted"/>
<evidence type="ECO:0000313" key="2">
    <source>
        <dbReference type="Proteomes" id="UP000002707"/>
    </source>
</evidence>
<dbReference type="EMBL" id="CR936503">
    <property type="protein sequence ID" value="CAI54569.1"/>
    <property type="molecule type" value="Genomic_DNA"/>
</dbReference>
<protein>
    <submittedName>
        <fullName evidence="1">Hypothetical small peptide</fullName>
    </submittedName>
</protein>
<keyword evidence="2" id="KW-1185">Reference proteome</keyword>